<name>A0A7W7N2D5_9CAUL</name>
<evidence type="ECO:0000313" key="1">
    <source>
        <dbReference type="EMBL" id="MBB4796291.1"/>
    </source>
</evidence>
<proteinExistence type="predicted"/>
<sequence>MQSDEVLTSRIAGEKHDNAVEAWGEAGWAQVGRLCRFFDGMGMKGLDCPAPETRPKPG</sequence>
<evidence type="ECO:0000313" key="2">
    <source>
        <dbReference type="Proteomes" id="UP000539957"/>
    </source>
</evidence>
<keyword evidence="2" id="KW-1185">Reference proteome</keyword>
<reference evidence="1 2" key="1">
    <citation type="submission" date="2020-08" db="EMBL/GenBank/DDBJ databases">
        <title>Functional genomics of gut bacteria from endangered species of beetles.</title>
        <authorList>
            <person name="Carlos-Shanley C."/>
        </authorList>
    </citation>
    <scope>NUCLEOTIDE SEQUENCE [LARGE SCALE GENOMIC DNA]</scope>
    <source>
        <strain evidence="1 2">S00123</strain>
    </source>
</reference>
<dbReference type="Proteomes" id="UP000539957">
    <property type="component" value="Unassembled WGS sequence"/>
</dbReference>
<comment type="caution">
    <text evidence="1">The sequence shown here is derived from an EMBL/GenBank/DDBJ whole genome shotgun (WGS) entry which is preliminary data.</text>
</comment>
<accession>A0A7W7N2D5</accession>
<gene>
    <name evidence="1" type="ORF">HNP32_000005</name>
</gene>
<dbReference type="AlphaFoldDB" id="A0A7W7N2D5"/>
<dbReference type="RefSeq" id="WP_184265476.1">
    <property type="nucleotide sequence ID" value="NZ_JACHKY010000001.1"/>
</dbReference>
<organism evidence="1 2">
    <name type="scientific">Brevundimonas bullata</name>
    <dbReference type="NCBI Taxonomy" id="13160"/>
    <lineage>
        <taxon>Bacteria</taxon>
        <taxon>Pseudomonadati</taxon>
        <taxon>Pseudomonadota</taxon>
        <taxon>Alphaproteobacteria</taxon>
        <taxon>Caulobacterales</taxon>
        <taxon>Caulobacteraceae</taxon>
        <taxon>Brevundimonas</taxon>
    </lineage>
</organism>
<dbReference type="EMBL" id="JACHKY010000001">
    <property type="protein sequence ID" value="MBB4796291.1"/>
    <property type="molecule type" value="Genomic_DNA"/>
</dbReference>
<protein>
    <submittedName>
        <fullName evidence="1">Uncharacterized protein</fullName>
    </submittedName>
</protein>